<dbReference type="WormBase" id="CBG05395">
    <property type="protein sequence ID" value="CBP15335"/>
    <property type="gene ID" value="WBGene00027851"/>
    <property type="gene designation" value="Cbr-cest-5.2"/>
</dbReference>
<sequence length="1167" mass="134827">MEIYLCQIIFFLTLIRYSASIIISTSSGKLKGKEVGDYHLFKKIPFAKPPLGELRFQKPEAVEKWDGIWDATEYGPACMSNSTVSKSPQKWVDEDCLHVNVFTSSKCLRSKDCAVVVCIHGGDILYGSAVAFNDTYLLNSFVEKDVILVIPAFRLGIFSHYVVENQVISPTNLAFYDILQSLEFVRFEINNFGGSNKNISLFGHSYGGSMITMLAFSPVVNQDLSLFQQIIVMSSQEEFDTLAFQIEKTKRFAEYANCSAPVNMTRDQEDVYTMKCLQGKSGFELLRIQRFLEEAGYPPYGNVALRKPLFPGKIPSDFFDSPVKTPILTGCTGYEFDNKPGNWDLAHLAGVENINECDEKYREDVESGIFGRDNHTDETVGIMVSTKLRVDRFLEKGNPTYLYEFKYPKHSFHVNDLYYILGLHPFEKDENEKHLEKVYQTMVTDFAKFGNPGMGFEASNPKNSSYFEVNWNETSGIMDYWLKDMREYDRKISDEKRRKSSKTRNLGFSTFEVNSAVADRSLYFFFMILTFSLAFLLLCLFQKHCTNRSKYILIEGGNFNDFKDTDPNIILSSTFCEQFESIIMLFEFLKIVFSLSFLQVSTSIIVTTSYGKLNGKQIEGYHSFKHVPYAKPPIGKLRFQRPENPEKWTKVRNATEFGPACMSNSTVSKSPQKWIDEDCLHMNIFTSNKCLKSKDCAVVVYIHGGDILYNSAVMFNETFLMESFVSNDVILVIPAFRLGIFSHFIVADQSIAPTNLAFYDILKSLHFVKSEIRNFGGNSKKVTLFGHSYGGAIVTMMNFSQRINQDLRFLFQKTIVMSAQQNFLELELMINRTRTFAEHANCLVPVGMSEKMSRSKQDRFTMNCLQKKSGQELLRIQRFLEEQGYPLYEGTVQREPMFEKGKFSEFMDSPKMIPMLTGCTAFEMDDEQFAVPVAELIGFENPDECEAKYRRDLKNGIFERNNHSDETITMMVSTKLRINKLLEKYIPTYLYEFSYPKHSLHVGDLYYLMGLHPFEEDENEIHLKEVYRDMFMNFAKYGNPGLGFEMTDLKTSSYFDVNWDEKTGLRPQMKTGFEKKFMDYWLKDMNEYDQAVSKEKQRNTSKTRNMKSLPINEEFEESHNFLFSLLVMFLALSIVFLGWKTCRPKKRNLYIRIDGANFRKNPEFFNK</sequence>
<dbReference type="Gene3D" id="3.40.50.1820">
    <property type="entry name" value="alpha/beta hydrolase"/>
    <property type="match status" value="2"/>
</dbReference>
<feature type="domain" description="Carboxylesterase type B" evidence="2">
    <location>
        <begin position="21"/>
        <end position="337"/>
    </location>
</feature>
<evidence type="ECO:0000313" key="3">
    <source>
        <dbReference type="EMBL" id="CAP25881.2"/>
    </source>
</evidence>
<organism evidence="3 4">
    <name type="scientific">Caenorhabditis briggsae</name>
    <dbReference type="NCBI Taxonomy" id="6238"/>
    <lineage>
        <taxon>Eukaryota</taxon>
        <taxon>Metazoa</taxon>
        <taxon>Ecdysozoa</taxon>
        <taxon>Nematoda</taxon>
        <taxon>Chromadorea</taxon>
        <taxon>Rhabditida</taxon>
        <taxon>Rhabditina</taxon>
        <taxon>Rhabditomorpha</taxon>
        <taxon>Rhabditoidea</taxon>
        <taxon>Rhabditidae</taxon>
        <taxon>Peloderinae</taxon>
        <taxon>Caenorhabditis</taxon>
    </lineage>
</organism>
<dbReference type="EMBL" id="HE601369">
    <property type="protein sequence ID" value="CAP25881.2"/>
    <property type="molecule type" value="Genomic_DNA"/>
</dbReference>
<dbReference type="Pfam" id="PF00135">
    <property type="entry name" value="COesterase"/>
    <property type="match status" value="3"/>
</dbReference>
<dbReference type="ESTHER" id="caebr-a8wzs1">
    <property type="family name" value="Carb_B_Nematoda"/>
</dbReference>
<protein>
    <submittedName>
        <fullName evidence="3">Protein CBG05395</fullName>
    </submittedName>
</protein>
<feature type="transmembrane region" description="Helical" evidence="1">
    <location>
        <begin position="1121"/>
        <end position="1139"/>
    </location>
</feature>
<feature type="transmembrane region" description="Helical" evidence="1">
    <location>
        <begin position="588"/>
        <end position="610"/>
    </location>
</feature>
<evidence type="ECO:0000259" key="2">
    <source>
        <dbReference type="Pfam" id="PF00135"/>
    </source>
</evidence>
<keyword evidence="1" id="KW-0472">Membrane</keyword>
<feature type="transmembrane region" description="Helical" evidence="1">
    <location>
        <begin position="522"/>
        <end position="541"/>
    </location>
</feature>
<dbReference type="AlphaFoldDB" id="A8WZS1"/>
<evidence type="ECO:0000256" key="1">
    <source>
        <dbReference type="SAM" id="Phobius"/>
    </source>
</evidence>
<dbReference type="InterPro" id="IPR029058">
    <property type="entry name" value="AB_hydrolase_fold"/>
</dbReference>
<keyword evidence="4" id="KW-1185">Reference proteome</keyword>
<dbReference type="PANTHER" id="PTHR45580">
    <property type="entry name" value="PROTEIN CBG05369"/>
    <property type="match status" value="1"/>
</dbReference>
<accession>A8WZS1</accession>
<name>A8WZS1_CAEBR</name>
<dbReference type="HOGENOM" id="CLU_274545_0_0_1"/>
<feature type="domain" description="Carboxylesterase type B" evidence="2">
    <location>
        <begin position="389"/>
        <end position="474"/>
    </location>
</feature>
<dbReference type="Proteomes" id="UP000008549">
    <property type="component" value="Unassembled WGS sequence"/>
</dbReference>
<gene>
    <name evidence="5" type="primary">cest-5.2</name>
    <name evidence="3 5" type="ORF">CBG05395</name>
    <name evidence="3" type="ORF">CBG_05395</name>
</gene>
<keyword evidence="1" id="KW-0812">Transmembrane</keyword>
<dbReference type="SUPFAM" id="SSF53474">
    <property type="entry name" value="alpha/beta-Hydrolases"/>
    <property type="match status" value="2"/>
</dbReference>
<dbReference type="eggNOG" id="KOG1516">
    <property type="taxonomic scope" value="Eukaryota"/>
</dbReference>
<dbReference type="InParanoid" id="A8WZS1"/>
<reference evidence="3 4" key="1">
    <citation type="journal article" date="2003" name="PLoS Biol.">
        <title>The genome sequence of Caenorhabditis briggsae: a platform for comparative genomics.</title>
        <authorList>
            <person name="Stein L.D."/>
            <person name="Bao Z."/>
            <person name="Blasiar D."/>
            <person name="Blumenthal T."/>
            <person name="Brent M.R."/>
            <person name="Chen N."/>
            <person name="Chinwalla A."/>
            <person name="Clarke L."/>
            <person name="Clee C."/>
            <person name="Coghlan A."/>
            <person name="Coulson A."/>
            <person name="D'Eustachio P."/>
            <person name="Fitch D.H."/>
            <person name="Fulton L.A."/>
            <person name="Fulton R.E."/>
            <person name="Griffiths-Jones S."/>
            <person name="Harris T.W."/>
            <person name="Hillier L.W."/>
            <person name="Kamath R."/>
            <person name="Kuwabara P.E."/>
            <person name="Mardis E.R."/>
            <person name="Marra M.A."/>
            <person name="Miner T.L."/>
            <person name="Minx P."/>
            <person name="Mullikin J.C."/>
            <person name="Plumb R.W."/>
            <person name="Rogers J."/>
            <person name="Schein J.E."/>
            <person name="Sohrmann M."/>
            <person name="Spieth J."/>
            <person name="Stajich J.E."/>
            <person name="Wei C."/>
            <person name="Willey D."/>
            <person name="Wilson R.K."/>
            <person name="Durbin R."/>
            <person name="Waterston R.H."/>
        </authorList>
    </citation>
    <scope>NUCLEOTIDE SEQUENCE [LARGE SCALE GENOMIC DNA]</scope>
    <source>
        <strain evidence="3 4">AF16</strain>
    </source>
</reference>
<keyword evidence="1" id="KW-1133">Transmembrane helix</keyword>
<evidence type="ECO:0000313" key="4">
    <source>
        <dbReference type="Proteomes" id="UP000008549"/>
    </source>
</evidence>
<feature type="domain" description="Carboxylesterase type B" evidence="2">
    <location>
        <begin position="604"/>
        <end position="928"/>
    </location>
</feature>
<dbReference type="InterPro" id="IPR002018">
    <property type="entry name" value="CarbesteraseB"/>
</dbReference>
<dbReference type="OMA" id="SFITHDF"/>
<dbReference type="STRING" id="6238.A8WZS1"/>
<evidence type="ECO:0000313" key="5">
    <source>
        <dbReference type="WormBase" id="CBG05395"/>
    </source>
</evidence>
<reference evidence="3 4" key="2">
    <citation type="journal article" date="2011" name="PLoS Genet.">
        <title>Caenorhabditis briggsae recombinant inbred line genotypes reveal inter-strain incompatibility and the evolution of recombination.</title>
        <authorList>
            <person name="Ross J.A."/>
            <person name="Koboldt D.C."/>
            <person name="Staisch J.E."/>
            <person name="Chamberlin H.M."/>
            <person name="Gupta B.P."/>
            <person name="Miller R.D."/>
            <person name="Baird S.E."/>
            <person name="Haag E.S."/>
        </authorList>
    </citation>
    <scope>NUCLEOTIDE SEQUENCE [LARGE SCALE GENOMIC DNA]</scope>
    <source>
        <strain evidence="3 4">AF16</strain>
    </source>
</reference>
<proteinExistence type="predicted"/>
<dbReference type="PANTHER" id="PTHR45580:SF6">
    <property type="entry name" value="CARBOXYLESTERASE TYPE B DOMAIN-CONTAINING PROTEIN"/>
    <property type="match status" value="1"/>
</dbReference>